<dbReference type="KEGG" id="yli:90949731"/>
<proteinExistence type="predicted"/>
<sequence length="113" mass="12282">MDSAKGSYKISANASLSIFNTVFGLAPFEMVVNGKKLATGCITIADATTPSGKLYYNTEQDITANTHYSFKGASKDGHLQIDFYRHGDKTPTMAFCGDGPVDESYYRGVLEFC</sequence>
<accession>A0A1H6PP95</accession>
<dbReference type="EMBL" id="CP017557">
    <property type="protein sequence ID" value="AOW06135.1"/>
    <property type="molecule type" value="Genomic_DNA"/>
</dbReference>
<dbReference type="RefSeq" id="XP_065950431.1">
    <property type="nucleotide sequence ID" value="XM_066094359.2"/>
</dbReference>
<dbReference type="Proteomes" id="UP000182444">
    <property type="component" value="Chromosome 1E"/>
</dbReference>
<dbReference type="OrthoDB" id="10273612at2759"/>
<organism evidence="1 2">
    <name type="scientific">Yarrowia lipolytica</name>
    <name type="common">Candida lipolytica</name>
    <dbReference type="NCBI Taxonomy" id="4952"/>
    <lineage>
        <taxon>Eukaryota</taxon>
        <taxon>Fungi</taxon>
        <taxon>Dikarya</taxon>
        <taxon>Ascomycota</taxon>
        <taxon>Saccharomycotina</taxon>
        <taxon>Dipodascomycetes</taxon>
        <taxon>Dipodascales</taxon>
        <taxon>Dipodascales incertae sedis</taxon>
        <taxon>Yarrowia</taxon>
    </lineage>
</organism>
<reference evidence="1 2" key="1">
    <citation type="journal article" date="2016" name="PLoS ONE">
        <title>Sequence Assembly of Yarrowia lipolytica Strain W29/CLIB89 Shows Transposable Element Diversity.</title>
        <authorList>
            <person name="Magnan C."/>
            <person name="Yu J."/>
            <person name="Chang I."/>
            <person name="Jahn E."/>
            <person name="Kanomata Y."/>
            <person name="Wu J."/>
            <person name="Zeller M."/>
            <person name="Oakes M."/>
            <person name="Baldi P."/>
            <person name="Sandmeyer S."/>
        </authorList>
    </citation>
    <scope>NUCLEOTIDE SEQUENCE [LARGE SCALE GENOMIC DNA]</scope>
    <source>
        <strain evidence="2">CLIB89(W29)</strain>
    </source>
</reference>
<evidence type="ECO:0000313" key="2">
    <source>
        <dbReference type="Proteomes" id="UP000182444"/>
    </source>
</evidence>
<name>A0A1H6PP95_YARLL</name>
<evidence type="ECO:0000313" key="1">
    <source>
        <dbReference type="EMBL" id="AOW06135.1"/>
    </source>
</evidence>
<dbReference type="AlphaFoldDB" id="A0A1H6PP95"/>
<gene>
    <name evidence="1" type="ORF">YALI1_E34842g</name>
</gene>
<dbReference type="GeneID" id="90949731"/>
<dbReference type="VEuPathDB" id="FungiDB:YALI1_E34842g"/>
<protein>
    <submittedName>
        <fullName evidence="1">Uncharacterized protein</fullName>
    </submittedName>
</protein>